<dbReference type="AlphaFoldDB" id="A0A7V9WT39"/>
<proteinExistence type="predicted"/>
<organism evidence="1 2">
    <name type="scientific">Streptococcus porcinus</name>
    <dbReference type="NCBI Taxonomy" id="1340"/>
    <lineage>
        <taxon>Bacteria</taxon>
        <taxon>Bacillati</taxon>
        <taxon>Bacillota</taxon>
        <taxon>Bacilli</taxon>
        <taxon>Lactobacillales</taxon>
        <taxon>Streptococcaceae</taxon>
        <taxon>Streptococcus</taxon>
    </lineage>
</organism>
<dbReference type="RefSeq" id="WP_181460484.1">
    <property type="nucleotide sequence ID" value="NZ_JACEGE010000024.1"/>
</dbReference>
<gene>
    <name evidence="1" type="ORF">H1B29_08870</name>
</gene>
<name>A0A7V9WT39_STRPO</name>
<reference evidence="1 2" key="1">
    <citation type="submission" date="2020-07" db="EMBL/GenBank/DDBJ databases">
        <title>Molecular and genomic characterization of Streptococcus porcinus isolated from diseased swine in Brazil.</title>
        <authorList>
            <person name="Moreno L.Z."/>
            <person name="Matajira C.E.C."/>
            <person name="Poor A.P."/>
            <person name="Dutra M.C."/>
            <person name="Moreno A.M."/>
        </authorList>
    </citation>
    <scope>NUCLEOTIDE SEQUENCE [LARGE SCALE GENOMIC DNA]</scope>
    <source>
        <strain evidence="1 2">SP0816-2</strain>
    </source>
</reference>
<protein>
    <submittedName>
        <fullName evidence="1">Uncharacterized protein</fullName>
    </submittedName>
</protein>
<dbReference type="EMBL" id="JACEGE010000024">
    <property type="protein sequence ID" value="MBA2796590.1"/>
    <property type="molecule type" value="Genomic_DNA"/>
</dbReference>
<dbReference type="Proteomes" id="UP000524462">
    <property type="component" value="Unassembled WGS sequence"/>
</dbReference>
<comment type="caution">
    <text evidence="1">The sequence shown here is derived from an EMBL/GenBank/DDBJ whole genome shotgun (WGS) entry which is preliminary data.</text>
</comment>
<evidence type="ECO:0000313" key="2">
    <source>
        <dbReference type="Proteomes" id="UP000524462"/>
    </source>
</evidence>
<evidence type="ECO:0000313" key="1">
    <source>
        <dbReference type="EMBL" id="MBA2796590.1"/>
    </source>
</evidence>
<accession>A0A7V9WT39</accession>
<sequence>MNKELLQELKNSVKAIDVLFRENKTKALTEYGCGIYDTAKRIIKACEENQNG</sequence>